<dbReference type="GO" id="GO:0006508">
    <property type="term" value="P:proteolysis"/>
    <property type="evidence" value="ECO:0007669"/>
    <property type="project" value="InterPro"/>
</dbReference>
<evidence type="ECO:0000256" key="2">
    <source>
        <dbReference type="SAM" id="SignalP"/>
    </source>
</evidence>
<evidence type="ECO:0000313" key="5">
    <source>
        <dbReference type="Proteomes" id="UP000663929"/>
    </source>
</evidence>
<dbReference type="InterPro" id="IPR007280">
    <property type="entry name" value="Peptidase_C_arc/bac"/>
</dbReference>
<feature type="region of interest" description="Disordered" evidence="1">
    <location>
        <begin position="723"/>
        <end position="743"/>
    </location>
</feature>
<reference evidence="4" key="1">
    <citation type="submission" date="2021-03" db="EMBL/GenBank/DDBJ databases">
        <title>Acanthopleuribacteraceae sp. M133.</title>
        <authorList>
            <person name="Wang G."/>
        </authorList>
    </citation>
    <scope>NUCLEOTIDE SEQUENCE</scope>
    <source>
        <strain evidence="4">M133</strain>
    </source>
</reference>
<name>A0A8A4THF4_SULCO</name>
<dbReference type="Gene3D" id="2.60.120.380">
    <property type="match status" value="3"/>
</dbReference>
<proteinExistence type="predicted"/>
<feature type="domain" description="Peptidase C-terminal archaeal/bacterial" evidence="3">
    <location>
        <begin position="584"/>
        <end position="651"/>
    </location>
</feature>
<feature type="region of interest" description="Disordered" evidence="1">
    <location>
        <begin position="119"/>
        <end position="145"/>
    </location>
</feature>
<dbReference type="KEGG" id="scor:J3U87_21540"/>
<dbReference type="EMBL" id="CP071793">
    <property type="protein sequence ID" value="QTD48178.1"/>
    <property type="molecule type" value="Genomic_DNA"/>
</dbReference>
<feature type="chain" id="PRO_5035286426" evidence="2">
    <location>
        <begin position="26"/>
        <end position="868"/>
    </location>
</feature>
<organism evidence="4 5">
    <name type="scientific">Sulfidibacter corallicola</name>
    <dbReference type="NCBI Taxonomy" id="2818388"/>
    <lineage>
        <taxon>Bacteria</taxon>
        <taxon>Pseudomonadati</taxon>
        <taxon>Acidobacteriota</taxon>
        <taxon>Holophagae</taxon>
        <taxon>Acanthopleuribacterales</taxon>
        <taxon>Acanthopleuribacteraceae</taxon>
        <taxon>Sulfidibacter</taxon>
    </lineage>
</organism>
<dbReference type="GO" id="GO:0008237">
    <property type="term" value="F:metallopeptidase activity"/>
    <property type="evidence" value="ECO:0007669"/>
    <property type="project" value="UniProtKB-KW"/>
</dbReference>
<feature type="domain" description="Peptidase C-terminal archaeal/bacterial" evidence="3">
    <location>
        <begin position="689"/>
        <end position="756"/>
    </location>
</feature>
<dbReference type="Proteomes" id="UP000663929">
    <property type="component" value="Chromosome"/>
</dbReference>
<dbReference type="NCBIfam" id="TIGR03296">
    <property type="entry name" value="M6dom_TIGR03296"/>
    <property type="match status" value="1"/>
</dbReference>
<keyword evidence="2" id="KW-0732">Signal</keyword>
<dbReference type="PANTHER" id="PTHR41775">
    <property type="entry name" value="SECRETED PROTEIN-RELATED"/>
    <property type="match status" value="1"/>
</dbReference>
<accession>A0A8A4THF4</accession>
<feature type="signal peptide" evidence="2">
    <location>
        <begin position="1"/>
        <end position="25"/>
    </location>
</feature>
<evidence type="ECO:0000259" key="3">
    <source>
        <dbReference type="Pfam" id="PF04151"/>
    </source>
</evidence>
<protein>
    <submittedName>
        <fullName evidence="4">M6 family metalloprotease domain-containing protein</fullName>
    </submittedName>
</protein>
<gene>
    <name evidence="4" type="ORF">J3U87_21540</name>
</gene>
<keyword evidence="5" id="KW-1185">Reference proteome</keyword>
<evidence type="ECO:0000256" key="1">
    <source>
        <dbReference type="SAM" id="MobiDB-lite"/>
    </source>
</evidence>
<feature type="compositionally biased region" description="Basic and acidic residues" evidence="1">
    <location>
        <begin position="724"/>
        <end position="738"/>
    </location>
</feature>
<sequence>MNFRLSHLTFLVCLFAFLATPGLLAVPANPDGEILLGEEGNQFKARIVGDEWVNYIEKDGFTIVQNEAFANRWEYAVQSKGGVLIPSGWPVIADDVAPRGLKRHLRPAETYEVLRSKAFPTEHARANDSNPHLDPRSGMSHKYEPDLVSGPRNLLFIRVSFRDRGFNTTADDWDQIIFDDTPNVKSVKNYYDDNSFGLLEVRGVRHTQANHPNGIVTVNLNNLDHPNTGRSGMSSGDKYRIETRWVNAALAEASRFVNFANLDTNRDRELTLDEAVIYFIVAGYDASSTANVPNVWAHKWGTWNWGDVMVGNVAVNKWALNGELVNGDRRHPMGVIAHELGHLMCSLPDLYDIADVNQGMGIYSLMAAGSWGADWGEAGGTTPTNMDAWCRHIMEWSQARDGRNAGQLNFDGALAHRQTPVLFQDSRGNDEYFLVENRVPENWDLGMVSRLGRGWTGGLLIQHADTTIGSVGGNDINSSNQPHQGITVVEASSANGSLLARGGIQGHVTHLFYEGNNDRWDNDSTPNSRYWDGTNSGFGLYHISAPGAVMTASTDPNGGGGAGVTELTNGQSVDGISLASKQYRHFRIDVPANARNLKFTTSGGSGDADLYVRYRAQADEHNHHYKSTSPQSTESVAVSGPNPGTWYASVHAWNRIGNVRLGVSYELPIFSTPLTSGSPVAVSGAEHSSRFFVLEVPQGASNVTFRLAGGTGDGELFIKRGARPTKDDHTWGSERPGNDETLSLDNPQAGMYYVLVWGWSAFDGASLTGTVTSANTESGDGSLNGWGYDDYRIEVTGGTIQAEVSYSGWGNADIYLWGPGGDVVHEVRTSSNPERLVFDTNGQSGTYWIRIWNYSSSSIDYALTYSYR</sequence>
<evidence type="ECO:0000313" key="4">
    <source>
        <dbReference type="EMBL" id="QTD48178.1"/>
    </source>
</evidence>
<keyword evidence="4" id="KW-0378">Hydrolase</keyword>
<dbReference type="AlphaFoldDB" id="A0A8A4THF4"/>
<dbReference type="PANTHER" id="PTHR41775:SF1">
    <property type="entry name" value="PEPTIDASE M6-LIKE DOMAIN-CONTAINING PROTEIN"/>
    <property type="match status" value="1"/>
</dbReference>
<dbReference type="InterPro" id="IPR008757">
    <property type="entry name" value="Peptidase_M6-like_domain"/>
</dbReference>
<keyword evidence="4" id="KW-0482">Metalloprotease</keyword>
<dbReference type="Pfam" id="PF04151">
    <property type="entry name" value="PPC"/>
    <property type="match status" value="2"/>
</dbReference>
<dbReference type="RefSeq" id="WP_237377836.1">
    <property type="nucleotide sequence ID" value="NZ_CP071793.1"/>
</dbReference>
<keyword evidence="4" id="KW-0645">Protease</keyword>